<name>A0A3Q0H1J1_ALLSI</name>
<feature type="coiled-coil region" evidence="22">
    <location>
        <begin position="194"/>
        <end position="221"/>
    </location>
</feature>
<evidence type="ECO:0000256" key="14">
    <source>
        <dbReference type="ARBA" id="ARBA00023136"/>
    </source>
</evidence>
<dbReference type="InterPro" id="IPR004148">
    <property type="entry name" value="BAR_dom"/>
</dbReference>
<keyword evidence="12" id="KW-0007">Acetylation</keyword>
<evidence type="ECO:0000256" key="5">
    <source>
        <dbReference type="ARBA" id="ARBA00022473"/>
    </source>
</evidence>
<keyword evidence="11" id="KW-0221">Differentiation</keyword>
<keyword evidence="5" id="KW-0217">Developmental protein</keyword>
<evidence type="ECO:0000256" key="11">
    <source>
        <dbReference type="ARBA" id="ARBA00022782"/>
    </source>
</evidence>
<feature type="domain" description="BAR" evidence="25">
    <location>
        <begin position="28"/>
        <end position="275"/>
    </location>
</feature>
<evidence type="ECO:0000256" key="18">
    <source>
        <dbReference type="ARBA" id="ARBA00077838"/>
    </source>
</evidence>
<keyword evidence="26" id="KW-1185">Reference proteome</keyword>
<keyword evidence="8" id="KW-0597">Phosphoprotein</keyword>
<dbReference type="PROSITE" id="PS51021">
    <property type="entry name" value="BAR"/>
    <property type="match status" value="1"/>
</dbReference>
<dbReference type="SUPFAM" id="SSF103657">
    <property type="entry name" value="BAR/IMD domain-like"/>
    <property type="match status" value="1"/>
</dbReference>
<dbReference type="SMART" id="SM00326">
    <property type="entry name" value="SH3"/>
    <property type="match status" value="1"/>
</dbReference>
<dbReference type="InterPro" id="IPR003023">
    <property type="entry name" value="Amphiphysin_2"/>
</dbReference>
<dbReference type="Proteomes" id="UP000189705">
    <property type="component" value="Unplaced"/>
</dbReference>
<dbReference type="Gene3D" id="1.20.1270.60">
    <property type="entry name" value="Arfaptin homology (AH) domain/BAR domain"/>
    <property type="match status" value="1"/>
</dbReference>
<feature type="compositionally biased region" description="Basic residues" evidence="23">
    <location>
        <begin position="284"/>
        <end position="297"/>
    </location>
</feature>
<dbReference type="Pfam" id="PF03114">
    <property type="entry name" value="BAR"/>
    <property type="match status" value="1"/>
</dbReference>
<evidence type="ECO:0000256" key="15">
    <source>
        <dbReference type="ARBA" id="ARBA00023242"/>
    </source>
</evidence>
<dbReference type="SMART" id="SM00721">
    <property type="entry name" value="BAR"/>
    <property type="match status" value="1"/>
</dbReference>
<dbReference type="InterPro" id="IPR036028">
    <property type="entry name" value="SH3-like_dom_sf"/>
</dbReference>
<dbReference type="GO" id="GO:0030424">
    <property type="term" value="C:axon"/>
    <property type="evidence" value="ECO:0007669"/>
    <property type="project" value="UniProtKB-ARBA"/>
</dbReference>
<evidence type="ECO:0000256" key="4">
    <source>
        <dbReference type="ARBA" id="ARBA00022443"/>
    </source>
</evidence>
<dbReference type="Pfam" id="PF14604">
    <property type="entry name" value="SH3_9"/>
    <property type="match status" value="1"/>
</dbReference>
<dbReference type="GO" id="GO:0030100">
    <property type="term" value="P:regulation of endocytosis"/>
    <property type="evidence" value="ECO:0007669"/>
    <property type="project" value="InterPro"/>
</dbReference>
<dbReference type="GO" id="GO:0048156">
    <property type="term" value="F:tau protein binding"/>
    <property type="evidence" value="ECO:0007669"/>
    <property type="project" value="TreeGrafter"/>
</dbReference>
<dbReference type="InterPro" id="IPR003005">
    <property type="entry name" value="Amphiphysin"/>
</dbReference>
<dbReference type="GO" id="GO:0051649">
    <property type="term" value="P:establishment of localization in cell"/>
    <property type="evidence" value="ECO:0007669"/>
    <property type="project" value="UniProtKB-ARBA"/>
</dbReference>
<reference evidence="27" key="1">
    <citation type="submission" date="2025-08" db="UniProtKB">
        <authorList>
            <consortium name="RefSeq"/>
        </authorList>
    </citation>
    <scope>IDENTIFICATION</scope>
</reference>
<keyword evidence="13 22" id="KW-0175">Coiled coil</keyword>
<keyword evidence="14" id="KW-0472">Membrane</keyword>
<dbReference type="PANTHER" id="PTHR46514">
    <property type="entry name" value="AMPHIPHYSIN"/>
    <property type="match status" value="1"/>
</dbReference>
<evidence type="ECO:0000256" key="16">
    <source>
        <dbReference type="ARBA" id="ARBA00024012"/>
    </source>
</evidence>
<evidence type="ECO:0000256" key="10">
    <source>
        <dbReference type="ARBA" id="ARBA00022753"/>
    </source>
</evidence>
<proteinExistence type="predicted"/>
<keyword evidence="6" id="KW-1003">Cell membrane</keyword>
<dbReference type="GO" id="GO:0006897">
    <property type="term" value="P:endocytosis"/>
    <property type="evidence" value="ECO:0007669"/>
    <property type="project" value="UniProtKB-KW"/>
</dbReference>
<evidence type="ECO:0000256" key="20">
    <source>
        <dbReference type="ARBA" id="ARBA00082834"/>
    </source>
</evidence>
<dbReference type="FunFam" id="2.30.30.40:FF:000029">
    <property type="entry name" value="myc box-dependent-interacting protein 1 isoform X2"/>
    <property type="match status" value="1"/>
</dbReference>
<protein>
    <recommendedName>
        <fullName evidence="17">Myc box-dependent-interacting protein 1</fullName>
    </recommendedName>
    <alternativeName>
        <fullName evidence="18">Amphiphysin II</fullName>
    </alternativeName>
    <alternativeName>
        <fullName evidence="20">Amphiphysin-like protein</fullName>
    </alternativeName>
    <alternativeName>
        <fullName evidence="19">Bridging integrator 1</fullName>
    </alternativeName>
</protein>
<dbReference type="GO" id="GO:0005543">
    <property type="term" value="F:phospholipid binding"/>
    <property type="evidence" value="ECO:0007669"/>
    <property type="project" value="TreeGrafter"/>
</dbReference>
<dbReference type="PRINTS" id="PR01253">
    <property type="entry name" value="AMPHIPHYSIN2"/>
</dbReference>
<evidence type="ECO:0000256" key="7">
    <source>
        <dbReference type="ARBA" id="ARBA00022490"/>
    </source>
</evidence>
<evidence type="ECO:0000313" key="26">
    <source>
        <dbReference type="Proteomes" id="UP000189705"/>
    </source>
</evidence>
<accession>A0A3Q0H1J1</accession>
<evidence type="ECO:0000256" key="23">
    <source>
        <dbReference type="SAM" id="MobiDB-lite"/>
    </source>
</evidence>
<dbReference type="InterPro" id="IPR027267">
    <property type="entry name" value="AH/BAR_dom_sf"/>
</dbReference>
<keyword evidence="4 21" id="KW-0728">SH3 domain</keyword>
<dbReference type="PRINTS" id="PR00452">
    <property type="entry name" value="SH3DOMAIN"/>
</dbReference>
<feature type="domain" description="SH3" evidence="24">
    <location>
        <begin position="530"/>
        <end position="603"/>
    </location>
</feature>
<keyword evidence="7" id="KW-0963">Cytoplasm</keyword>
<organism evidence="26 27">
    <name type="scientific">Alligator sinensis</name>
    <name type="common">Chinese alligator</name>
    <dbReference type="NCBI Taxonomy" id="38654"/>
    <lineage>
        <taxon>Eukaryota</taxon>
        <taxon>Metazoa</taxon>
        <taxon>Chordata</taxon>
        <taxon>Craniata</taxon>
        <taxon>Vertebrata</taxon>
        <taxon>Euteleostomi</taxon>
        <taxon>Archelosauria</taxon>
        <taxon>Archosauria</taxon>
        <taxon>Crocodylia</taxon>
        <taxon>Alligatoridae</taxon>
        <taxon>Alligatorinae</taxon>
        <taxon>Alligator</taxon>
    </lineage>
</organism>
<sequence length="603" mass="66026">MAELGKGVTAGKIASNVQKKLTRAQEKVLQKLGKADETKDEQFEQCVQNFNKQLSEGSRLQKDLRTYLTSVKAMHEASKKLTECLQEVYEPEWPGRDDTNKIAENNDLLWTDFHQKLVDQALLTMDTYLGQFPDIKSRIAKRGRKLVDYDSARHHFEALQTAKKKDETKIAKPVSLLEKAAPQWCQGKLQAHLVAQTNLLRNQAEEELVKAQKVFEEMNVDLQEELPSLWNSRVGFYVNTFQSIAGLEENFHKEMSKLNQNLHDVLLSLDKQCSSNAFPIKAQPRKKAKLFSRLRKKMSSDSAPAKANKSPSPPPDGSPITSPETKTVNHEPEPSSLETPGAGIPKSPSQLRKGPPVPPPPKLTPSKEIKQENIISLFDDNFVPEISVTTPSQFDAPGPFQEGASLLDLDFDPIKPDAGVGKAPTPVSQPEKTSSSSMQSVDQCDSAFAVDWPSQPTETEPAQPADAASGGSEAAGTAAAAAGAEAPKTEADSGSGSGSLPAVVVETFPATVNGTVESSGASERADMPPGFLFKVQAMHDYTATDSDELQLKAGDVVLVIPFENPEEQDEGWLMGVKEADWLQHKELDQCRGVFPENFTERVQ</sequence>
<evidence type="ECO:0000256" key="13">
    <source>
        <dbReference type="ARBA" id="ARBA00023054"/>
    </source>
</evidence>
<evidence type="ECO:0000256" key="3">
    <source>
        <dbReference type="ARBA" id="ARBA00004496"/>
    </source>
</evidence>
<feature type="region of interest" description="Disordered" evidence="23">
    <location>
        <begin position="284"/>
        <end position="370"/>
    </location>
</feature>
<keyword evidence="9" id="KW-0254">Endocytosis</keyword>
<dbReference type="GO" id="GO:0005768">
    <property type="term" value="C:endosome"/>
    <property type="evidence" value="ECO:0007669"/>
    <property type="project" value="UniProtKB-SubCell"/>
</dbReference>
<dbReference type="AlphaFoldDB" id="A0A3Q0H1J1"/>
<dbReference type="CDD" id="cd12139">
    <property type="entry name" value="SH3_Bin1"/>
    <property type="match status" value="1"/>
</dbReference>
<feature type="compositionally biased region" description="Low complexity" evidence="23">
    <location>
        <begin position="464"/>
        <end position="486"/>
    </location>
</feature>
<dbReference type="GO" id="GO:0008021">
    <property type="term" value="C:synaptic vesicle"/>
    <property type="evidence" value="ECO:0007669"/>
    <property type="project" value="TreeGrafter"/>
</dbReference>
<comment type="subcellular location">
    <subcellularLocation>
        <location evidence="16">Cell membrane</location>
        <location evidence="16">Sarcolemma</location>
        <location evidence="16">T-tubule</location>
    </subcellularLocation>
    <subcellularLocation>
        <location evidence="3">Cytoplasm</location>
    </subcellularLocation>
    <subcellularLocation>
        <location evidence="2">Endosome</location>
    </subcellularLocation>
    <subcellularLocation>
        <location evidence="1">Nucleus</location>
    </subcellularLocation>
</comment>
<dbReference type="GO" id="GO:0030154">
    <property type="term" value="P:cell differentiation"/>
    <property type="evidence" value="ECO:0007669"/>
    <property type="project" value="UniProtKB-KW"/>
</dbReference>
<keyword evidence="15" id="KW-0539">Nucleus</keyword>
<dbReference type="RefSeq" id="XP_025065889.1">
    <property type="nucleotide sequence ID" value="XM_025210104.1"/>
</dbReference>
<evidence type="ECO:0000256" key="22">
    <source>
        <dbReference type="SAM" id="Coils"/>
    </source>
</evidence>
<dbReference type="PRINTS" id="PR01251">
    <property type="entry name" value="AMPHIPHYSIN"/>
</dbReference>
<feature type="region of interest" description="Disordered" evidence="23">
    <location>
        <begin position="388"/>
        <end position="500"/>
    </location>
</feature>
<dbReference type="Gene3D" id="2.30.30.40">
    <property type="entry name" value="SH3 Domains"/>
    <property type="match status" value="1"/>
</dbReference>
<dbReference type="GeneID" id="102377422"/>
<keyword evidence="10" id="KW-0967">Endosome</keyword>
<dbReference type="InterPro" id="IPR035471">
    <property type="entry name" value="Amphiphysin-2_SH3"/>
</dbReference>
<dbReference type="SUPFAM" id="SSF50044">
    <property type="entry name" value="SH3-domain"/>
    <property type="match status" value="1"/>
</dbReference>
<evidence type="ECO:0000313" key="27">
    <source>
        <dbReference type="RefSeq" id="XP_025065889.1"/>
    </source>
</evidence>
<evidence type="ECO:0000256" key="21">
    <source>
        <dbReference type="PROSITE-ProRule" id="PRU00192"/>
    </source>
</evidence>
<dbReference type="GO" id="GO:0030315">
    <property type="term" value="C:T-tubule"/>
    <property type="evidence" value="ECO:0007669"/>
    <property type="project" value="UniProtKB-SubCell"/>
</dbReference>
<feature type="compositionally biased region" description="Polar residues" evidence="23">
    <location>
        <begin position="426"/>
        <end position="443"/>
    </location>
</feature>
<feature type="compositionally biased region" description="Low complexity" evidence="23">
    <location>
        <begin position="300"/>
        <end position="310"/>
    </location>
</feature>
<dbReference type="CTD" id="274"/>
<dbReference type="InterPro" id="IPR001452">
    <property type="entry name" value="SH3_domain"/>
</dbReference>
<dbReference type="PROSITE" id="PS50002">
    <property type="entry name" value="SH3"/>
    <property type="match status" value="1"/>
</dbReference>
<dbReference type="FunFam" id="1.20.1270.60:FF:000013">
    <property type="entry name" value="Amphiphysin isoform 2"/>
    <property type="match status" value="1"/>
</dbReference>
<evidence type="ECO:0000259" key="24">
    <source>
        <dbReference type="PROSITE" id="PS50002"/>
    </source>
</evidence>
<evidence type="ECO:0000256" key="6">
    <source>
        <dbReference type="ARBA" id="ARBA00022475"/>
    </source>
</evidence>
<evidence type="ECO:0000256" key="8">
    <source>
        <dbReference type="ARBA" id="ARBA00022553"/>
    </source>
</evidence>
<evidence type="ECO:0000256" key="9">
    <source>
        <dbReference type="ARBA" id="ARBA00022583"/>
    </source>
</evidence>
<evidence type="ECO:0000256" key="1">
    <source>
        <dbReference type="ARBA" id="ARBA00004123"/>
    </source>
</evidence>
<evidence type="ECO:0000256" key="2">
    <source>
        <dbReference type="ARBA" id="ARBA00004177"/>
    </source>
</evidence>
<evidence type="ECO:0000259" key="25">
    <source>
        <dbReference type="PROSITE" id="PS51021"/>
    </source>
</evidence>
<evidence type="ECO:0000256" key="12">
    <source>
        <dbReference type="ARBA" id="ARBA00022990"/>
    </source>
</evidence>
<evidence type="ECO:0000256" key="17">
    <source>
        <dbReference type="ARBA" id="ARBA00069394"/>
    </source>
</evidence>
<dbReference type="GO" id="GO:0005634">
    <property type="term" value="C:nucleus"/>
    <property type="evidence" value="ECO:0007669"/>
    <property type="project" value="UniProtKB-SubCell"/>
</dbReference>
<gene>
    <name evidence="27" type="primary">BIN1</name>
</gene>
<dbReference type="PANTHER" id="PTHR46514:SF4">
    <property type="entry name" value="MYC BOX-DEPENDENT-INTERACTING PROTEIN 1"/>
    <property type="match status" value="1"/>
</dbReference>
<evidence type="ECO:0000256" key="19">
    <source>
        <dbReference type="ARBA" id="ARBA00080400"/>
    </source>
</evidence>